<proteinExistence type="inferred from homology"/>
<dbReference type="GO" id="GO:0016787">
    <property type="term" value="F:hydrolase activity"/>
    <property type="evidence" value="ECO:0007669"/>
    <property type="project" value="UniProtKB-KW"/>
</dbReference>
<organism evidence="4 5">
    <name type="scientific">Halolamina pelagica</name>
    <dbReference type="NCBI Taxonomy" id="699431"/>
    <lineage>
        <taxon>Archaea</taxon>
        <taxon>Methanobacteriati</taxon>
        <taxon>Methanobacteriota</taxon>
        <taxon>Stenosarchaea group</taxon>
        <taxon>Halobacteria</taxon>
        <taxon>Halobacteriales</taxon>
        <taxon>Haloferacaceae</taxon>
    </lineage>
</organism>
<dbReference type="SUPFAM" id="SSF53474">
    <property type="entry name" value="alpha/beta-Hydrolases"/>
    <property type="match status" value="1"/>
</dbReference>
<dbReference type="InterPro" id="IPR003140">
    <property type="entry name" value="PLipase/COase/thioEstase"/>
</dbReference>
<dbReference type="STRING" id="699431.SY89_02405"/>
<protein>
    <submittedName>
        <fullName evidence="4">Putative hydrolase</fullName>
    </submittedName>
</protein>
<dbReference type="Pfam" id="PF02230">
    <property type="entry name" value="Abhydrolase_2"/>
    <property type="match status" value="1"/>
</dbReference>
<sequence>MTDVPLEHVHREPDSDADAALFVLHGRGADEKDLLPVAQRLPGDRHVISFRAPDRLQGGYTWYDLDLSAGGLESSQPDPEGFRRSLDLVAESVAAAVDAYGLDPDALGLLGFSQGAITSLSLVLEQPDTFAWVAAHHGYLAESHAGRSPEGIAGKPVFVGAGAADQIIPASRCEAAADGMREAGADVTFETFAGGHGITPDELEAVSAFVEQYD</sequence>
<gene>
    <name evidence="4" type="ORF">SY89_02405</name>
</gene>
<dbReference type="PANTHER" id="PTHR10655:SF17">
    <property type="entry name" value="LYSOPHOSPHOLIPASE-LIKE PROTEIN 1"/>
    <property type="match status" value="1"/>
</dbReference>
<evidence type="ECO:0000313" key="4">
    <source>
        <dbReference type="EMBL" id="KPN31656.1"/>
    </source>
</evidence>
<dbReference type="InterPro" id="IPR050565">
    <property type="entry name" value="LYPA1-2/EST-like"/>
</dbReference>
<accession>A0A0P7HX37</accession>
<dbReference type="InterPro" id="IPR029058">
    <property type="entry name" value="AB_hydrolase_fold"/>
</dbReference>
<dbReference type="EMBL" id="LGUC01000001">
    <property type="protein sequence ID" value="KPN31656.1"/>
    <property type="molecule type" value="Genomic_DNA"/>
</dbReference>
<dbReference type="AlphaFoldDB" id="A0A0P7HX37"/>
<feature type="domain" description="Phospholipase/carboxylesterase/thioesterase" evidence="3">
    <location>
        <begin position="12"/>
        <end position="211"/>
    </location>
</feature>
<dbReference type="Proteomes" id="UP000050535">
    <property type="component" value="Unassembled WGS sequence"/>
</dbReference>
<evidence type="ECO:0000256" key="2">
    <source>
        <dbReference type="ARBA" id="ARBA00022801"/>
    </source>
</evidence>
<dbReference type="PANTHER" id="PTHR10655">
    <property type="entry name" value="LYSOPHOSPHOLIPASE-RELATED"/>
    <property type="match status" value="1"/>
</dbReference>
<keyword evidence="2 4" id="KW-0378">Hydrolase</keyword>
<dbReference type="RefSeq" id="WP_054584180.1">
    <property type="nucleotide sequence ID" value="NZ_LGUC01000001.1"/>
</dbReference>
<evidence type="ECO:0000256" key="1">
    <source>
        <dbReference type="ARBA" id="ARBA00006499"/>
    </source>
</evidence>
<evidence type="ECO:0000259" key="3">
    <source>
        <dbReference type="Pfam" id="PF02230"/>
    </source>
</evidence>
<dbReference type="PATRIC" id="fig|699431.3.peg.2468"/>
<dbReference type="OrthoDB" id="203477at2157"/>
<keyword evidence="5" id="KW-1185">Reference proteome</keyword>
<reference evidence="5" key="1">
    <citation type="submission" date="2013-11" db="EMBL/GenBank/DDBJ databases">
        <authorList>
            <person name="Hoang H.T."/>
            <person name="Killian M.L."/>
            <person name="Madson D.M."/>
            <person name="Arruda P.H.E."/>
            <person name="Sun D."/>
            <person name="Schwartz K.J."/>
            <person name="Yoon K."/>
        </authorList>
    </citation>
    <scope>NUCLEOTIDE SEQUENCE [LARGE SCALE GENOMIC DNA]</scope>
    <source>
        <strain evidence="5">CDK2</strain>
    </source>
</reference>
<comment type="similarity">
    <text evidence="1">Belongs to the AB hydrolase superfamily. AB hydrolase 2 family.</text>
</comment>
<name>A0A0P7HX37_9EURY</name>
<comment type="caution">
    <text evidence="4">The sequence shown here is derived from an EMBL/GenBank/DDBJ whole genome shotgun (WGS) entry which is preliminary data.</text>
</comment>
<evidence type="ECO:0000313" key="5">
    <source>
        <dbReference type="Proteomes" id="UP000050535"/>
    </source>
</evidence>
<dbReference type="Gene3D" id="3.40.50.1820">
    <property type="entry name" value="alpha/beta hydrolase"/>
    <property type="match status" value="1"/>
</dbReference>